<dbReference type="GeneID" id="41961742"/>
<evidence type="ECO:0000313" key="2">
    <source>
        <dbReference type="Proteomes" id="UP000515153"/>
    </source>
</evidence>
<sequence length="116" mass="13112">MSGSLNLTLAQHKLMKDAGAYWEDISHIINSLGGIQECSFERALALTQFRWKQECSNDPDTIALRLRQEVEKYTAKLDKLAAESRVSTNKDASITERQRGPDRDKEAAKTQQQTNT</sequence>
<feature type="compositionally biased region" description="Basic and acidic residues" evidence="1">
    <location>
        <begin position="93"/>
        <end position="108"/>
    </location>
</feature>
<accession>A0A6P8B2C2</accession>
<proteinExistence type="predicted"/>
<reference evidence="3" key="2">
    <citation type="submission" date="2019-10" db="EMBL/GenBank/DDBJ databases">
        <authorList>
            <consortium name="NCBI Genome Project"/>
        </authorList>
    </citation>
    <scope>NUCLEOTIDE SEQUENCE</scope>
    <source>
        <strain evidence="3">NI907</strain>
    </source>
</reference>
<name>A0A6P8B2C2_PYRGI</name>
<organism evidence="2 3">
    <name type="scientific">Pyricularia grisea</name>
    <name type="common">Crabgrass-specific blast fungus</name>
    <name type="synonym">Magnaporthe grisea</name>
    <dbReference type="NCBI Taxonomy" id="148305"/>
    <lineage>
        <taxon>Eukaryota</taxon>
        <taxon>Fungi</taxon>
        <taxon>Dikarya</taxon>
        <taxon>Ascomycota</taxon>
        <taxon>Pezizomycotina</taxon>
        <taxon>Sordariomycetes</taxon>
        <taxon>Sordariomycetidae</taxon>
        <taxon>Magnaporthales</taxon>
        <taxon>Pyriculariaceae</taxon>
        <taxon>Pyricularia</taxon>
    </lineage>
</organism>
<dbReference type="RefSeq" id="XP_030981322.1">
    <property type="nucleotide sequence ID" value="XM_031126833.1"/>
</dbReference>
<protein>
    <submittedName>
        <fullName evidence="3">Uncharacterized protein</fullName>
    </submittedName>
</protein>
<dbReference type="AlphaFoldDB" id="A0A6P8B2C2"/>
<reference evidence="3" key="1">
    <citation type="journal article" date="2019" name="Mol. Biol. Evol.">
        <title>Blast fungal genomes show frequent chromosomal changes, gene gains and losses, and effector gene turnover.</title>
        <authorList>
            <person name="Gomez Luciano L.B."/>
            <person name="Jason Tsai I."/>
            <person name="Chuma I."/>
            <person name="Tosa Y."/>
            <person name="Chen Y.H."/>
            <person name="Li J.Y."/>
            <person name="Li M.Y."/>
            <person name="Jade Lu M.Y."/>
            <person name="Nakayashiki H."/>
            <person name="Li W.H."/>
        </authorList>
    </citation>
    <scope>NUCLEOTIDE SEQUENCE</scope>
    <source>
        <strain evidence="3">NI907</strain>
    </source>
</reference>
<dbReference type="KEGG" id="pgri:PgNI_06813"/>
<keyword evidence="2" id="KW-1185">Reference proteome</keyword>
<evidence type="ECO:0000256" key="1">
    <source>
        <dbReference type="SAM" id="MobiDB-lite"/>
    </source>
</evidence>
<feature type="region of interest" description="Disordered" evidence="1">
    <location>
        <begin position="82"/>
        <end position="116"/>
    </location>
</feature>
<reference evidence="3" key="3">
    <citation type="submission" date="2025-08" db="UniProtKB">
        <authorList>
            <consortium name="RefSeq"/>
        </authorList>
    </citation>
    <scope>IDENTIFICATION</scope>
    <source>
        <strain evidence="3">NI907</strain>
    </source>
</reference>
<gene>
    <name evidence="3" type="ORF">PgNI_06813</name>
</gene>
<dbReference type="Proteomes" id="UP000515153">
    <property type="component" value="Unplaced"/>
</dbReference>
<evidence type="ECO:0000313" key="3">
    <source>
        <dbReference type="RefSeq" id="XP_030981322.1"/>
    </source>
</evidence>